<dbReference type="EMBL" id="REGN01000156">
    <property type="protein sequence ID" value="RNA44095.1"/>
    <property type="molecule type" value="Genomic_DNA"/>
</dbReference>
<reference evidence="1 2" key="1">
    <citation type="journal article" date="2018" name="Sci. Rep.">
        <title>Genomic signatures of local adaptation to the degree of environmental predictability in rotifers.</title>
        <authorList>
            <person name="Franch-Gras L."/>
            <person name="Hahn C."/>
            <person name="Garcia-Roger E.M."/>
            <person name="Carmona M.J."/>
            <person name="Serra M."/>
            <person name="Gomez A."/>
        </authorList>
    </citation>
    <scope>NUCLEOTIDE SEQUENCE [LARGE SCALE GENOMIC DNA]</scope>
    <source>
        <strain evidence="1">HYR1</strain>
    </source>
</reference>
<evidence type="ECO:0000313" key="1">
    <source>
        <dbReference type="EMBL" id="RNA44095.1"/>
    </source>
</evidence>
<protein>
    <submittedName>
        <fullName evidence="1">Uncharacterized protein</fullName>
    </submittedName>
</protein>
<dbReference type="AlphaFoldDB" id="A0A3M7T7Z8"/>
<keyword evidence="2" id="KW-1185">Reference proteome</keyword>
<dbReference type="Proteomes" id="UP000276133">
    <property type="component" value="Unassembled WGS sequence"/>
</dbReference>
<proteinExistence type="predicted"/>
<evidence type="ECO:0000313" key="2">
    <source>
        <dbReference type="Proteomes" id="UP000276133"/>
    </source>
</evidence>
<name>A0A3M7T7Z8_BRAPC</name>
<gene>
    <name evidence="1" type="ORF">BpHYR1_010946</name>
</gene>
<sequence>MPFTCSYSCTFFLIKDMTAMRVSTCCRDMPSRGTPSANVCCCWLSTQGSHKCRMNMAVYALNSLSVLPLRSRDIHWELKTSWGGMPNRMMPFR</sequence>
<organism evidence="1 2">
    <name type="scientific">Brachionus plicatilis</name>
    <name type="common">Marine rotifer</name>
    <name type="synonym">Brachionus muelleri</name>
    <dbReference type="NCBI Taxonomy" id="10195"/>
    <lineage>
        <taxon>Eukaryota</taxon>
        <taxon>Metazoa</taxon>
        <taxon>Spiralia</taxon>
        <taxon>Gnathifera</taxon>
        <taxon>Rotifera</taxon>
        <taxon>Eurotatoria</taxon>
        <taxon>Monogononta</taxon>
        <taxon>Pseudotrocha</taxon>
        <taxon>Ploima</taxon>
        <taxon>Brachionidae</taxon>
        <taxon>Brachionus</taxon>
    </lineage>
</organism>
<accession>A0A3M7T7Z8</accession>
<comment type="caution">
    <text evidence="1">The sequence shown here is derived from an EMBL/GenBank/DDBJ whole genome shotgun (WGS) entry which is preliminary data.</text>
</comment>